<proteinExistence type="predicted"/>
<reference evidence="1" key="1">
    <citation type="submission" date="2014-05" db="EMBL/GenBank/DDBJ databases">
        <authorList>
            <person name="Chronopoulou M."/>
        </authorList>
    </citation>
    <scope>NUCLEOTIDE SEQUENCE</scope>
    <source>
        <tissue evidence="1">Whole organism</tissue>
    </source>
</reference>
<sequence length="87" mass="9468">MLDLVASNGKNINHVVVPFRVQANVYIKILDTKVLRQIQYIVGDSPSVFQQDGAPATQQGKLKSGSRATCISGQMTSGYHRAQTSHP</sequence>
<name>A0A0K2UUY8_LEPSM</name>
<dbReference type="InterPro" id="IPR036397">
    <property type="entry name" value="RNaseH_sf"/>
</dbReference>
<dbReference type="Gene3D" id="3.30.420.10">
    <property type="entry name" value="Ribonuclease H-like superfamily/Ribonuclease H"/>
    <property type="match status" value="1"/>
</dbReference>
<protein>
    <submittedName>
        <fullName evidence="1">Uncharacterized protein</fullName>
    </submittedName>
</protein>
<evidence type="ECO:0000313" key="1">
    <source>
        <dbReference type="EMBL" id="CDW42054.1"/>
    </source>
</evidence>
<dbReference type="EMBL" id="HACA01024693">
    <property type="protein sequence ID" value="CDW42054.1"/>
    <property type="molecule type" value="Transcribed_RNA"/>
</dbReference>
<organism evidence="1">
    <name type="scientific">Lepeophtheirus salmonis</name>
    <name type="common">Salmon louse</name>
    <name type="synonym">Caligus salmonis</name>
    <dbReference type="NCBI Taxonomy" id="72036"/>
    <lineage>
        <taxon>Eukaryota</taxon>
        <taxon>Metazoa</taxon>
        <taxon>Ecdysozoa</taxon>
        <taxon>Arthropoda</taxon>
        <taxon>Crustacea</taxon>
        <taxon>Multicrustacea</taxon>
        <taxon>Hexanauplia</taxon>
        <taxon>Copepoda</taxon>
        <taxon>Siphonostomatoida</taxon>
        <taxon>Caligidae</taxon>
        <taxon>Lepeophtheirus</taxon>
    </lineage>
</organism>
<accession>A0A0K2UUY8</accession>
<dbReference type="GO" id="GO:0003676">
    <property type="term" value="F:nucleic acid binding"/>
    <property type="evidence" value="ECO:0007669"/>
    <property type="project" value="InterPro"/>
</dbReference>
<dbReference type="AlphaFoldDB" id="A0A0K2UUY8"/>